<comment type="similarity">
    <text evidence="1">Belongs to the leucine-binding protein family.</text>
</comment>
<organism evidence="6 7">
    <name type="scientific">Caballeronia udeis</name>
    <dbReference type="NCBI Taxonomy" id="1232866"/>
    <lineage>
        <taxon>Bacteria</taxon>
        <taxon>Pseudomonadati</taxon>
        <taxon>Pseudomonadota</taxon>
        <taxon>Betaproteobacteria</taxon>
        <taxon>Burkholderiales</taxon>
        <taxon>Burkholderiaceae</taxon>
        <taxon>Caballeronia</taxon>
    </lineage>
</organism>
<dbReference type="InterPro" id="IPR000709">
    <property type="entry name" value="Leu_Ile_Val-bd"/>
</dbReference>
<evidence type="ECO:0000256" key="1">
    <source>
        <dbReference type="ARBA" id="ARBA00010062"/>
    </source>
</evidence>
<dbReference type="InterPro" id="IPR028082">
    <property type="entry name" value="Peripla_BP_I"/>
</dbReference>
<dbReference type="Proteomes" id="UP001620514">
    <property type="component" value="Unassembled WGS sequence"/>
</dbReference>
<dbReference type="InterPro" id="IPR028081">
    <property type="entry name" value="Leu-bd"/>
</dbReference>
<gene>
    <name evidence="6" type="ORF">ABH943_007948</name>
</gene>
<evidence type="ECO:0000256" key="4">
    <source>
        <dbReference type="ARBA" id="ARBA00022970"/>
    </source>
</evidence>
<comment type="caution">
    <text evidence="6">The sequence shown here is derived from an EMBL/GenBank/DDBJ whole genome shotgun (WGS) entry which is preliminary data.</text>
</comment>
<dbReference type="CDD" id="cd06342">
    <property type="entry name" value="PBP1_ABC_LIVBP-like"/>
    <property type="match status" value="1"/>
</dbReference>
<evidence type="ECO:0000313" key="6">
    <source>
        <dbReference type="EMBL" id="MFK4447909.1"/>
    </source>
</evidence>
<name>A0ABW8MW08_9BURK</name>
<dbReference type="Pfam" id="PF13458">
    <property type="entry name" value="Peripla_BP_6"/>
    <property type="match status" value="1"/>
</dbReference>
<accession>A0ABW8MW08</accession>
<protein>
    <submittedName>
        <fullName evidence="6">Branched-chain amino acid transport system substrate-binding protein</fullName>
    </submittedName>
</protein>
<reference evidence="6 7" key="2">
    <citation type="submission" date="2024-11" db="EMBL/GenBank/DDBJ databases">
        <title>Using genomics to understand microbial adaptation to soil warming.</title>
        <authorList>
            <person name="Deangelis K.M. PhD."/>
        </authorList>
    </citation>
    <scope>NUCLEOTIDE SEQUENCE [LARGE SCALE GENOMIC DNA]</scope>
    <source>
        <strain evidence="6 7">GAS97</strain>
    </source>
</reference>
<keyword evidence="4" id="KW-0029">Amino-acid transport</keyword>
<keyword evidence="2" id="KW-0813">Transport</keyword>
<sequence length="399" mass="42877">MDWREIDIRYKDSSMKTVSSSFLLAGVATAVSLATIPVAQAQAQTQTVKIGFSAPMTGPQAMYGKDYEMGAMLAIDEFNATKPRIDGKITTFVLDSADDQADPKTGTMIAQRLVDDGIKGMLGHLNSGVSIPASAIYAQAGIPQISMSTAPAYTQQGFKTTFRVMTSDTQQGGVMGRYVVDKVHAKRVAIVDDRTAYGQGLADEFEKSVKAASGNVIDRQYTTDKSTDFKAILTVLKGKNPDLIYYAGADAQSAPMVKQARSLGMTSLFVSGEMAKTDNFIKVAGQSAEGVLVSLPGSPLDRMPGGETFAKRYDAKFGSKPVLYAPFSYDGAMAMMKAMSEAGSSDPSAYLPKLAKIDMKGVTTDHFSYDRYGNLRNATVTVYKCENGQWVALEVTNPK</sequence>
<dbReference type="Gene3D" id="3.40.50.2300">
    <property type="match status" value="2"/>
</dbReference>
<evidence type="ECO:0000256" key="3">
    <source>
        <dbReference type="ARBA" id="ARBA00022729"/>
    </source>
</evidence>
<feature type="domain" description="Leucine-binding protein" evidence="5">
    <location>
        <begin position="47"/>
        <end position="387"/>
    </location>
</feature>
<dbReference type="PANTHER" id="PTHR47151:SF2">
    <property type="entry name" value="AMINO ACID BINDING PROTEIN"/>
    <property type="match status" value="1"/>
</dbReference>
<keyword evidence="3" id="KW-0732">Signal</keyword>
<evidence type="ECO:0000256" key="2">
    <source>
        <dbReference type="ARBA" id="ARBA00022448"/>
    </source>
</evidence>
<evidence type="ECO:0000259" key="5">
    <source>
        <dbReference type="Pfam" id="PF13458"/>
    </source>
</evidence>
<dbReference type="PANTHER" id="PTHR47151">
    <property type="entry name" value="LEU/ILE/VAL-BINDING ABC TRANSPORTER SUBUNIT"/>
    <property type="match status" value="1"/>
</dbReference>
<proteinExistence type="inferred from homology"/>
<dbReference type="SUPFAM" id="SSF53822">
    <property type="entry name" value="Periplasmic binding protein-like I"/>
    <property type="match status" value="1"/>
</dbReference>
<evidence type="ECO:0000313" key="7">
    <source>
        <dbReference type="Proteomes" id="UP001620514"/>
    </source>
</evidence>
<reference evidence="6 7" key="1">
    <citation type="submission" date="2024-10" db="EMBL/GenBank/DDBJ databases">
        <authorList>
            <person name="Deangelis K."/>
            <person name="Huntemann M."/>
            <person name="Clum A."/>
            <person name="Wang J."/>
            <person name="Palaniappan K."/>
            <person name="Ritter S."/>
            <person name="Chen I.-M."/>
            <person name="Stamatis D."/>
            <person name="Reddy T."/>
            <person name="O'Malley R."/>
            <person name="Daum C."/>
            <person name="Ng V."/>
            <person name="Ivanova N."/>
            <person name="Kyrpides N."/>
            <person name="Woyke T."/>
        </authorList>
    </citation>
    <scope>NUCLEOTIDE SEQUENCE [LARGE SCALE GENOMIC DNA]</scope>
    <source>
        <strain evidence="6 7">GAS97</strain>
    </source>
</reference>
<keyword evidence="7" id="KW-1185">Reference proteome</keyword>
<dbReference type="EMBL" id="JBIYDN010000040">
    <property type="protein sequence ID" value="MFK4447909.1"/>
    <property type="molecule type" value="Genomic_DNA"/>
</dbReference>
<dbReference type="PRINTS" id="PR00337">
    <property type="entry name" value="LEUILEVALBP"/>
</dbReference>